<proteinExistence type="predicted"/>
<dbReference type="Gene3D" id="1.25.40.20">
    <property type="entry name" value="Ankyrin repeat-containing domain"/>
    <property type="match status" value="1"/>
</dbReference>
<dbReference type="SUPFAM" id="SSF48403">
    <property type="entry name" value="Ankyrin repeat"/>
    <property type="match status" value="1"/>
</dbReference>
<dbReference type="SMART" id="SM00248">
    <property type="entry name" value="ANK"/>
    <property type="match status" value="2"/>
</dbReference>
<dbReference type="PANTHER" id="PTHR24198">
    <property type="entry name" value="ANKYRIN REPEAT AND PROTEIN KINASE DOMAIN-CONTAINING PROTEIN"/>
    <property type="match status" value="1"/>
</dbReference>
<dbReference type="PROSITE" id="PS50088">
    <property type="entry name" value="ANK_REPEAT"/>
    <property type="match status" value="2"/>
</dbReference>
<gene>
    <name evidence="4" type="ORF">ACJ73_04276</name>
</gene>
<comment type="caution">
    <text evidence="4">The sequence shown here is derived from an EMBL/GenBank/DDBJ whole genome shotgun (WGS) entry which is preliminary data.</text>
</comment>
<evidence type="ECO:0000313" key="4">
    <source>
        <dbReference type="EMBL" id="OJD24362.1"/>
    </source>
</evidence>
<keyword evidence="5" id="KW-1185">Reference proteome</keyword>
<organism evidence="4 5">
    <name type="scientific">Blastomyces percursus</name>
    <dbReference type="NCBI Taxonomy" id="1658174"/>
    <lineage>
        <taxon>Eukaryota</taxon>
        <taxon>Fungi</taxon>
        <taxon>Dikarya</taxon>
        <taxon>Ascomycota</taxon>
        <taxon>Pezizomycotina</taxon>
        <taxon>Eurotiomycetes</taxon>
        <taxon>Eurotiomycetidae</taxon>
        <taxon>Onygenales</taxon>
        <taxon>Ajellomycetaceae</taxon>
        <taxon>Blastomyces</taxon>
    </lineage>
</organism>
<dbReference type="InterPro" id="IPR036770">
    <property type="entry name" value="Ankyrin_rpt-contain_sf"/>
</dbReference>
<dbReference type="AlphaFoldDB" id="A0A1J9Q8F5"/>
<dbReference type="PANTHER" id="PTHR24198:SF165">
    <property type="entry name" value="ANKYRIN REPEAT-CONTAINING PROTEIN-RELATED"/>
    <property type="match status" value="1"/>
</dbReference>
<evidence type="ECO:0000313" key="5">
    <source>
        <dbReference type="Proteomes" id="UP000242791"/>
    </source>
</evidence>
<dbReference type="OrthoDB" id="1577640at2759"/>
<sequence>MSVIAQQAAPASAGADQMDINSQTAVAQGRAVRVKQLWTSGADIKNFTAMKKAIKSNRHGMVNLLLELGADKPPLVTAVSIGNLGMVRFLIDKGVPVNRNDRLQETLLSLAARQGHPEIVQLLLDRGAEVDAVNRNGTEYATALIAATFLMHEDVVAT</sequence>
<dbReference type="STRING" id="1658174.A0A1J9Q8F5"/>
<keyword evidence="1" id="KW-0677">Repeat</keyword>
<feature type="repeat" description="ANK" evidence="3">
    <location>
        <begin position="70"/>
        <end position="102"/>
    </location>
</feature>
<accession>A0A1J9Q8F5</accession>
<evidence type="ECO:0000256" key="3">
    <source>
        <dbReference type="PROSITE-ProRule" id="PRU00023"/>
    </source>
</evidence>
<dbReference type="Pfam" id="PF12796">
    <property type="entry name" value="Ank_2"/>
    <property type="match status" value="1"/>
</dbReference>
<evidence type="ECO:0000256" key="1">
    <source>
        <dbReference type="ARBA" id="ARBA00022737"/>
    </source>
</evidence>
<dbReference type="PROSITE" id="PS50297">
    <property type="entry name" value="ANK_REP_REGION"/>
    <property type="match status" value="1"/>
</dbReference>
<dbReference type="VEuPathDB" id="FungiDB:ACJ73_04276"/>
<name>A0A1J9Q8F5_9EURO</name>
<dbReference type="Proteomes" id="UP000242791">
    <property type="component" value="Unassembled WGS sequence"/>
</dbReference>
<evidence type="ECO:0000256" key="2">
    <source>
        <dbReference type="ARBA" id="ARBA00023043"/>
    </source>
</evidence>
<reference evidence="4 5" key="1">
    <citation type="submission" date="2015-08" db="EMBL/GenBank/DDBJ databases">
        <title>Emmonsia species relationships and genome sequence.</title>
        <authorList>
            <person name="Cuomo C.A."/>
            <person name="Schwartz I.S."/>
            <person name="Kenyon C."/>
            <person name="De Hoog G.S."/>
            <person name="Govender N.P."/>
            <person name="Botha A."/>
            <person name="Moreno L."/>
            <person name="De Vries M."/>
            <person name="Munoz J.F."/>
            <person name="Stielow J.B."/>
        </authorList>
    </citation>
    <scope>NUCLEOTIDE SEQUENCE [LARGE SCALE GENOMIC DNA]</scope>
    <source>
        <strain evidence="4 5">EI222</strain>
    </source>
</reference>
<protein>
    <submittedName>
        <fullName evidence="4">Uncharacterized protein</fullName>
    </submittedName>
</protein>
<dbReference type="InterPro" id="IPR002110">
    <property type="entry name" value="Ankyrin_rpt"/>
</dbReference>
<dbReference type="EMBL" id="LGTZ01000578">
    <property type="protein sequence ID" value="OJD24362.1"/>
    <property type="molecule type" value="Genomic_DNA"/>
</dbReference>
<feature type="repeat" description="ANK" evidence="3">
    <location>
        <begin position="103"/>
        <end position="135"/>
    </location>
</feature>
<keyword evidence="2 3" id="KW-0040">ANK repeat</keyword>